<dbReference type="AlphaFoldDB" id="A0A8H7E3K9"/>
<dbReference type="CDD" id="cd07187">
    <property type="entry name" value="YvcK_like"/>
    <property type="match status" value="1"/>
</dbReference>
<reference evidence="2" key="1">
    <citation type="submission" date="2020-02" db="EMBL/GenBank/DDBJ databases">
        <authorList>
            <person name="Palmer J.M."/>
        </authorList>
    </citation>
    <scope>NUCLEOTIDE SEQUENCE</scope>
    <source>
        <strain evidence="2">EPUS1.4</strain>
        <tissue evidence="2">Thallus</tissue>
    </source>
</reference>
<evidence type="ECO:0000313" key="3">
    <source>
        <dbReference type="Proteomes" id="UP000606974"/>
    </source>
</evidence>
<dbReference type="OrthoDB" id="10267139at2759"/>
<feature type="region of interest" description="Disordered" evidence="1">
    <location>
        <begin position="420"/>
        <end position="440"/>
    </location>
</feature>
<sequence>MSRGIVIFSGGSAANSLVDVFNSVRDSKNCPLSYIIPISDNGGSSSELIRVFGGPGIGDVRSRLVRLIPTHPRSTERTAIANLFNHRLSSSSSQAASVEWQALVSGTSPLWSLIPSSKKQLIRSFFNLLNLEILKRSRPPTSTFDFTSASVGNLFLTGARLFSGSFESAIYLLGSICGVPDDIVRVIPAINSNFTHHIAAGLADGSVIVGQNSISHPSEHTALEAPSSPLSPGSKKRRSRLSLGDPEAILTDDELAAATLDSDHELRYGGEADPEHEEDANLPGSLATLRKPNIKFSKSYSHNSSSSTNDDLPSRIERVWYINPYGQEISPPPNPRVCEAIRSAQAIIYSIGSLYTSIIPSIVLRGVGEAIRQSPATRTKILILNGSLDREVGPRGEPFSALDFVEAIVRAGEESRGLSWRGLSRQREAVPPPPTGEVAPLPAATTVHGGTASAPTATKPNPPSIHATYITHLIHLSGPSEMVPHVDASRLRALGIHTVKLYGRKIEETSADGETLVKGMKYDPDALKGALDTILGRRGMGVLANAAAGEEVSMELGPVGRGLMSRRNTLEA</sequence>
<dbReference type="InterPro" id="IPR038136">
    <property type="entry name" value="CofD-like_dom_sf"/>
</dbReference>
<dbReference type="Proteomes" id="UP000606974">
    <property type="component" value="Unassembled WGS sequence"/>
</dbReference>
<organism evidence="2 3">
    <name type="scientific">Endocarpon pusillum</name>
    <dbReference type="NCBI Taxonomy" id="364733"/>
    <lineage>
        <taxon>Eukaryota</taxon>
        <taxon>Fungi</taxon>
        <taxon>Dikarya</taxon>
        <taxon>Ascomycota</taxon>
        <taxon>Pezizomycotina</taxon>
        <taxon>Eurotiomycetes</taxon>
        <taxon>Chaetothyriomycetidae</taxon>
        <taxon>Verrucariales</taxon>
        <taxon>Verrucariaceae</taxon>
        <taxon>Endocarpon</taxon>
    </lineage>
</organism>
<dbReference type="Pfam" id="PF01933">
    <property type="entry name" value="CofD"/>
    <property type="match status" value="1"/>
</dbReference>
<gene>
    <name evidence="2" type="ORF">GJ744_011209</name>
</gene>
<keyword evidence="3" id="KW-1185">Reference proteome</keyword>
<feature type="region of interest" description="Disordered" evidence="1">
    <location>
        <begin position="218"/>
        <end position="241"/>
    </location>
</feature>
<dbReference type="EMBL" id="JAACFV010000079">
    <property type="protein sequence ID" value="KAF7506863.1"/>
    <property type="molecule type" value="Genomic_DNA"/>
</dbReference>
<evidence type="ECO:0000256" key="1">
    <source>
        <dbReference type="SAM" id="MobiDB-lite"/>
    </source>
</evidence>
<dbReference type="Gene3D" id="3.40.50.10680">
    <property type="entry name" value="CofD-like domains"/>
    <property type="match status" value="1"/>
</dbReference>
<dbReference type="InterPro" id="IPR002882">
    <property type="entry name" value="CofD"/>
</dbReference>
<proteinExistence type="predicted"/>
<evidence type="ECO:0000313" key="2">
    <source>
        <dbReference type="EMBL" id="KAF7506863.1"/>
    </source>
</evidence>
<protein>
    <submittedName>
        <fullName evidence="2">Uncharacterized protein</fullName>
    </submittedName>
</protein>
<dbReference type="GO" id="GO:0043743">
    <property type="term" value="F:LPPG:FO 2-phospho-L-lactate transferase activity"/>
    <property type="evidence" value="ECO:0007669"/>
    <property type="project" value="InterPro"/>
</dbReference>
<dbReference type="SUPFAM" id="SSF142338">
    <property type="entry name" value="CofD-like"/>
    <property type="match status" value="1"/>
</dbReference>
<comment type="caution">
    <text evidence="2">The sequence shown here is derived from an EMBL/GenBank/DDBJ whole genome shotgun (WGS) entry which is preliminary data.</text>
</comment>
<dbReference type="PANTHER" id="PTHR31240:SF0">
    <property type="entry name" value="MATERNAL EFFECT EMBRYO ARREST 18"/>
    <property type="match status" value="1"/>
</dbReference>
<name>A0A8H7E3K9_9EURO</name>
<dbReference type="PANTHER" id="PTHR31240">
    <property type="entry name" value="MATERNAL EFFECT EMBRYO ARREST 18"/>
    <property type="match status" value="1"/>
</dbReference>
<feature type="region of interest" description="Disordered" evidence="1">
    <location>
        <begin position="266"/>
        <end position="285"/>
    </location>
</feature>
<accession>A0A8H7E3K9</accession>